<comment type="similarity">
    <text evidence="4 6">Belongs to the VPS17 family.</text>
</comment>
<dbReference type="FunCoup" id="W2RYT8">
    <property type="interactions" value="57"/>
</dbReference>
<dbReference type="InterPro" id="IPR015404">
    <property type="entry name" value="Vps5_C"/>
</dbReference>
<dbReference type="GO" id="GO:0042147">
    <property type="term" value="P:retrograde transport, endosome to Golgi"/>
    <property type="evidence" value="ECO:0007669"/>
    <property type="project" value="EnsemblFungi"/>
</dbReference>
<feature type="region of interest" description="Disordered" evidence="7">
    <location>
        <begin position="542"/>
        <end position="602"/>
    </location>
</feature>
<dbReference type="InterPro" id="IPR053055">
    <property type="entry name" value="VPS17"/>
</dbReference>
<evidence type="ECO:0000256" key="1">
    <source>
        <dbReference type="ARBA" id="ARBA00022448"/>
    </source>
</evidence>
<dbReference type="GO" id="GO:0006886">
    <property type="term" value="P:intracellular protein transport"/>
    <property type="evidence" value="ECO:0007669"/>
    <property type="project" value="EnsemblFungi"/>
</dbReference>
<dbReference type="InParanoid" id="W2RYT8"/>
<reference evidence="10 11" key="1">
    <citation type="submission" date="2013-03" db="EMBL/GenBank/DDBJ databases">
        <title>The Genome Sequence of Phialophora europaea CBS 101466.</title>
        <authorList>
            <consortium name="The Broad Institute Genomics Platform"/>
            <person name="Cuomo C."/>
            <person name="de Hoog S."/>
            <person name="Gorbushina A."/>
            <person name="Walker B."/>
            <person name="Young S.K."/>
            <person name="Zeng Q."/>
            <person name="Gargeya S."/>
            <person name="Fitzgerald M."/>
            <person name="Haas B."/>
            <person name="Abouelleil A."/>
            <person name="Allen A.W."/>
            <person name="Alvarado L."/>
            <person name="Arachchi H.M."/>
            <person name="Berlin A.M."/>
            <person name="Chapman S.B."/>
            <person name="Gainer-Dewar J."/>
            <person name="Goldberg J."/>
            <person name="Griggs A."/>
            <person name="Gujja S."/>
            <person name="Hansen M."/>
            <person name="Howarth C."/>
            <person name="Imamovic A."/>
            <person name="Ireland A."/>
            <person name="Larimer J."/>
            <person name="McCowan C."/>
            <person name="Murphy C."/>
            <person name="Pearson M."/>
            <person name="Poon T.W."/>
            <person name="Priest M."/>
            <person name="Roberts A."/>
            <person name="Saif S."/>
            <person name="Shea T."/>
            <person name="Sisk P."/>
            <person name="Sykes S."/>
            <person name="Wortman J."/>
            <person name="Nusbaum C."/>
            <person name="Birren B."/>
        </authorList>
    </citation>
    <scope>NUCLEOTIDE SEQUENCE [LARGE SCALE GENOMIC DNA]</scope>
    <source>
        <strain evidence="10 11">CBS 101466</strain>
    </source>
</reference>
<dbReference type="VEuPathDB" id="FungiDB:HMPREF1541_05203"/>
<accession>W2RYT8</accession>
<dbReference type="GeneID" id="19972542"/>
<dbReference type="eggNOG" id="KOG2273">
    <property type="taxonomic scope" value="Eukaryota"/>
</dbReference>
<dbReference type="CDD" id="cd06891">
    <property type="entry name" value="PX_Vps17p"/>
    <property type="match status" value="1"/>
</dbReference>
<dbReference type="AlphaFoldDB" id="W2RYT8"/>
<evidence type="ECO:0000256" key="7">
    <source>
        <dbReference type="SAM" id="MobiDB-lite"/>
    </source>
</evidence>
<feature type="compositionally biased region" description="Low complexity" evidence="7">
    <location>
        <begin position="30"/>
        <end position="72"/>
    </location>
</feature>
<feature type="domain" description="PX" evidence="8">
    <location>
        <begin position="168"/>
        <end position="243"/>
    </location>
</feature>
<keyword evidence="11" id="KW-1185">Reference proteome</keyword>
<dbReference type="EMBL" id="KB822720">
    <property type="protein sequence ID" value="ETN40923.1"/>
    <property type="molecule type" value="Genomic_DNA"/>
</dbReference>
<dbReference type="Pfam" id="PF00787">
    <property type="entry name" value="PX"/>
    <property type="match status" value="1"/>
</dbReference>
<organism evidence="10 11">
    <name type="scientific">Cyphellophora europaea (strain CBS 101466)</name>
    <name type="common">Phialophora europaea</name>
    <dbReference type="NCBI Taxonomy" id="1220924"/>
    <lineage>
        <taxon>Eukaryota</taxon>
        <taxon>Fungi</taxon>
        <taxon>Dikarya</taxon>
        <taxon>Ascomycota</taxon>
        <taxon>Pezizomycotina</taxon>
        <taxon>Eurotiomycetes</taxon>
        <taxon>Chaetothyriomycetidae</taxon>
        <taxon>Chaetothyriales</taxon>
        <taxon>Cyphellophoraceae</taxon>
        <taxon>Cyphellophora</taxon>
    </lineage>
</organism>
<dbReference type="InterPro" id="IPR014461">
    <property type="entry name" value="Retromer_complex_Vps17"/>
</dbReference>
<dbReference type="InterPro" id="IPR001683">
    <property type="entry name" value="PX_dom"/>
</dbReference>
<dbReference type="PANTHER" id="PTHR47433:SF1">
    <property type="entry name" value="VACUOLAR PROTEIN SORTING-ASSOCIATED PROTEIN 17"/>
    <property type="match status" value="1"/>
</dbReference>
<comment type="function">
    <text evidence="6">Component of the membrane-associated retromer complex which is essential in endosome-to-Golgi retrograde transport.</text>
</comment>
<dbReference type="PIRSF" id="PIRSF011791">
    <property type="entry name" value="Vps17"/>
    <property type="match status" value="1"/>
</dbReference>
<evidence type="ECO:0000256" key="2">
    <source>
        <dbReference type="ARBA" id="ARBA00022927"/>
    </source>
</evidence>
<dbReference type="PANTHER" id="PTHR47433">
    <property type="entry name" value="VACUOLAR PROTEIN SORTING-ASSOCIATED PROTEIN 17"/>
    <property type="match status" value="1"/>
</dbReference>
<feature type="region of interest" description="Disordered" evidence="7">
    <location>
        <begin position="1"/>
        <end position="131"/>
    </location>
</feature>
<keyword evidence="1 6" id="KW-0813">Transport</keyword>
<dbReference type="Proteomes" id="UP000030752">
    <property type="component" value="Unassembled WGS sequence"/>
</dbReference>
<gene>
    <name evidence="10" type="ORF">HMPREF1541_05203</name>
</gene>
<dbReference type="FunFam" id="1.20.1270.60:FF:000046">
    <property type="entry name" value="Vacuolar protein sorting-associated protein 17"/>
    <property type="match status" value="1"/>
</dbReference>
<evidence type="ECO:0000313" key="10">
    <source>
        <dbReference type="EMBL" id="ETN40923.1"/>
    </source>
</evidence>
<dbReference type="RefSeq" id="XP_008717766.1">
    <property type="nucleotide sequence ID" value="XM_008719544.1"/>
</dbReference>
<feature type="region of interest" description="Disordered" evidence="7">
    <location>
        <begin position="512"/>
        <end position="531"/>
    </location>
</feature>
<dbReference type="GO" id="GO:0030905">
    <property type="term" value="C:retromer, tubulation complex"/>
    <property type="evidence" value="ECO:0007669"/>
    <property type="project" value="TreeGrafter"/>
</dbReference>
<dbReference type="Gene3D" id="1.20.1270.60">
    <property type="entry name" value="Arfaptin homology (AH) domain/BAR domain"/>
    <property type="match status" value="1"/>
</dbReference>
<dbReference type="OrthoDB" id="9976382at2759"/>
<evidence type="ECO:0000259" key="9">
    <source>
        <dbReference type="Pfam" id="PF09325"/>
    </source>
</evidence>
<feature type="compositionally biased region" description="Polar residues" evidence="7">
    <location>
        <begin position="87"/>
        <end position="98"/>
    </location>
</feature>
<dbReference type="GO" id="GO:0005829">
    <property type="term" value="C:cytosol"/>
    <property type="evidence" value="ECO:0007669"/>
    <property type="project" value="GOC"/>
</dbReference>
<dbReference type="HOGENOM" id="CLU_028982_0_0_1"/>
<dbReference type="STRING" id="1220924.W2RYT8"/>
<dbReference type="InterPro" id="IPR027267">
    <property type="entry name" value="AH/BAR_dom_sf"/>
</dbReference>
<evidence type="ECO:0000313" key="11">
    <source>
        <dbReference type="Proteomes" id="UP000030752"/>
    </source>
</evidence>
<protein>
    <recommendedName>
        <fullName evidence="5 6">Vacuolar protein sorting-associated protein 17</fullName>
    </recommendedName>
</protein>
<proteinExistence type="inferred from homology"/>
<evidence type="ECO:0000256" key="6">
    <source>
        <dbReference type="PIRNR" id="PIRNR011791"/>
    </source>
</evidence>
<dbReference type="Gene3D" id="3.30.1520.10">
    <property type="entry name" value="Phox-like domain"/>
    <property type="match status" value="1"/>
</dbReference>
<evidence type="ECO:0000259" key="8">
    <source>
        <dbReference type="Pfam" id="PF00787"/>
    </source>
</evidence>
<name>W2RYT8_CYPE1</name>
<comment type="subunit">
    <text evidence="6">Component of the retromer complex.</text>
</comment>
<keyword evidence="3" id="KW-0175">Coiled coil</keyword>
<dbReference type="InterPro" id="IPR036871">
    <property type="entry name" value="PX_dom_sf"/>
</dbReference>
<evidence type="ECO:0000256" key="3">
    <source>
        <dbReference type="ARBA" id="ARBA00023054"/>
    </source>
</evidence>
<dbReference type="GO" id="GO:0005628">
    <property type="term" value="C:prospore membrane"/>
    <property type="evidence" value="ECO:0007669"/>
    <property type="project" value="EnsemblFungi"/>
</dbReference>
<keyword evidence="2 6" id="KW-0653">Protein transport</keyword>
<evidence type="ECO:0000256" key="4">
    <source>
        <dbReference type="ARBA" id="ARBA00060860"/>
    </source>
</evidence>
<feature type="domain" description="Sorting nexin/Vps5-like C-terminal" evidence="9">
    <location>
        <begin position="298"/>
        <end position="479"/>
    </location>
</feature>
<dbReference type="GO" id="GO:0032266">
    <property type="term" value="F:phosphatidylinositol-3-phosphate binding"/>
    <property type="evidence" value="ECO:0007669"/>
    <property type="project" value="TreeGrafter"/>
</dbReference>
<dbReference type="GO" id="GO:0032120">
    <property type="term" value="P:ascospore-type prospore membrane formation"/>
    <property type="evidence" value="ECO:0007669"/>
    <property type="project" value="EnsemblFungi"/>
</dbReference>
<evidence type="ECO:0000256" key="5">
    <source>
        <dbReference type="ARBA" id="ARBA00073022"/>
    </source>
</evidence>
<dbReference type="GO" id="GO:0005768">
    <property type="term" value="C:endosome"/>
    <property type="evidence" value="ECO:0007669"/>
    <property type="project" value="TreeGrafter"/>
</dbReference>
<dbReference type="Pfam" id="PF09325">
    <property type="entry name" value="Vps5"/>
    <property type="match status" value="1"/>
</dbReference>
<sequence length="602" mass="65421">MDYSGVSADSDALAGSSPWGSSSPRAGRIPYTPTTPSVPDSPTQTSTHQHTNSQDSISANPFASEASAAAQALPPPATPNFPDESQDASAQEQDTSHVQQPPQQPAAQALPHGRPGAARYHSARQQRPVPAYKLQAKVTALERTGRKDPVIRFDVYTNLPKFRTTQFRDVRRTHSEFVKLADHLISSNPEALVPAVPPSLTSAGAGTDEDEARVKASIQRWLNNVCSSDVLMRDEEMVFFVESDFGYSPVVRMKQPATGVRRKVLKQFAPPPDETPELHEARPPVKAFYLNALDAGQKLERVVKTRRSLGLAESSLGEKFGQLHVQETHSGLSNAYRKLGRVIQTVGDYHAAQGTAEATTLGDPLAYHASDAFIVKESLTNRHILLRELLQAEQSRRSKEAAVTRLKSSTSVKRDKVDEAIAALDEAASAEQYLRGKTQRVTGNLLLEKRKWFARTSAEMLEAVREYAVRQIESERRTLATLESVRMDVRQIDSSGGLSRLGREAHPQIRRVSMASSQTAKGDAWSGVERSRSGLARSLSGTLGGVIEAEEPSGKTANGEGATTGRPRSGTGSASLSSVKEDEDDDRVDARNAASRLAQSTF</sequence>
<dbReference type="SUPFAM" id="SSF64268">
    <property type="entry name" value="PX domain"/>
    <property type="match status" value="1"/>
</dbReference>
<dbReference type="FunFam" id="3.30.1520.10:FF:000034">
    <property type="entry name" value="Vacuolar protein sorting-associated protein 17"/>
    <property type="match status" value="1"/>
</dbReference>
<feature type="compositionally biased region" description="Low complexity" evidence="7">
    <location>
        <begin position="99"/>
        <end position="109"/>
    </location>
</feature>
<dbReference type="InterPro" id="IPR037907">
    <property type="entry name" value="Vps17_PX"/>
</dbReference>